<evidence type="ECO:0000313" key="1">
    <source>
        <dbReference type="EMBL" id="GFD58650.1"/>
    </source>
</evidence>
<gene>
    <name evidence="1" type="ORF">Tci_930619</name>
</gene>
<accession>A0A699XJX2</accession>
<proteinExistence type="predicted"/>
<protein>
    <submittedName>
        <fullName evidence="1">Uncharacterized protein</fullName>
    </submittedName>
</protein>
<sequence>SVVCIEAPGGIFGVDVGHRKADSDGFEAVTFMVLSKATVRVEDAAGTINPDAVHLFERLSGGCPSGNWIFSPCAIWSRMWSATA</sequence>
<organism evidence="1">
    <name type="scientific">Tanacetum cinerariifolium</name>
    <name type="common">Dalmatian daisy</name>
    <name type="synonym">Chrysanthemum cinerariifolium</name>
    <dbReference type="NCBI Taxonomy" id="118510"/>
    <lineage>
        <taxon>Eukaryota</taxon>
        <taxon>Viridiplantae</taxon>
        <taxon>Streptophyta</taxon>
        <taxon>Embryophyta</taxon>
        <taxon>Tracheophyta</taxon>
        <taxon>Spermatophyta</taxon>
        <taxon>Magnoliopsida</taxon>
        <taxon>eudicotyledons</taxon>
        <taxon>Gunneridae</taxon>
        <taxon>Pentapetalae</taxon>
        <taxon>asterids</taxon>
        <taxon>campanulids</taxon>
        <taxon>Asterales</taxon>
        <taxon>Asteraceae</taxon>
        <taxon>Asteroideae</taxon>
        <taxon>Anthemideae</taxon>
        <taxon>Anthemidinae</taxon>
        <taxon>Tanacetum</taxon>
    </lineage>
</organism>
<dbReference type="AlphaFoldDB" id="A0A699XJX2"/>
<dbReference type="EMBL" id="BKCJ011855611">
    <property type="protein sequence ID" value="GFD58650.1"/>
    <property type="molecule type" value="Genomic_DNA"/>
</dbReference>
<reference evidence="1" key="1">
    <citation type="journal article" date="2019" name="Sci. Rep.">
        <title>Draft genome of Tanacetum cinerariifolium, the natural source of mosquito coil.</title>
        <authorList>
            <person name="Yamashiro T."/>
            <person name="Shiraishi A."/>
            <person name="Satake H."/>
            <person name="Nakayama K."/>
        </authorList>
    </citation>
    <scope>NUCLEOTIDE SEQUENCE</scope>
</reference>
<feature type="non-terminal residue" evidence="1">
    <location>
        <position position="1"/>
    </location>
</feature>
<name>A0A699XJX2_TANCI</name>
<feature type="non-terminal residue" evidence="1">
    <location>
        <position position="84"/>
    </location>
</feature>
<comment type="caution">
    <text evidence="1">The sequence shown here is derived from an EMBL/GenBank/DDBJ whole genome shotgun (WGS) entry which is preliminary data.</text>
</comment>